<evidence type="ECO:0008006" key="5">
    <source>
        <dbReference type="Google" id="ProtNLM"/>
    </source>
</evidence>
<dbReference type="Pfam" id="PF18003">
    <property type="entry name" value="DUF3823_C"/>
    <property type="match status" value="1"/>
</dbReference>
<accession>A0A1G7N7A9</accession>
<dbReference type="Gene3D" id="2.60.40.2060">
    <property type="match status" value="1"/>
</dbReference>
<name>A0A1G7N7A9_CHIFI</name>
<evidence type="ECO:0000313" key="3">
    <source>
        <dbReference type="EMBL" id="SDF69968.1"/>
    </source>
</evidence>
<evidence type="ECO:0000259" key="1">
    <source>
        <dbReference type="Pfam" id="PF12866"/>
    </source>
</evidence>
<reference evidence="3 4" key="1">
    <citation type="submission" date="2016-10" db="EMBL/GenBank/DDBJ databases">
        <authorList>
            <person name="de Groot N.N."/>
        </authorList>
    </citation>
    <scope>NUCLEOTIDE SEQUENCE [LARGE SCALE GENOMIC DNA]</scope>
    <source>
        <strain evidence="3 4">DSM 527</strain>
    </source>
</reference>
<dbReference type="AlphaFoldDB" id="A0A1G7N7A9"/>
<feature type="domain" description="DUF3823" evidence="2">
    <location>
        <begin position="121"/>
        <end position="221"/>
    </location>
</feature>
<organism evidence="3 4">
    <name type="scientific">Chitinophaga filiformis</name>
    <name type="common">Myxococcus filiformis</name>
    <name type="synonym">Flexibacter filiformis</name>
    <dbReference type="NCBI Taxonomy" id="104663"/>
    <lineage>
        <taxon>Bacteria</taxon>
        <taxon>Pseudomonadati</taxon>
        <taxon>Bacteroidota</taxon>
        <taxon>Chitinophagia</taxon>
        <taxon>Chitinophagales</taxon>
        <taxon>Chitinophagaceae</taxon>
        <taxon>Chitinophaga</taxon>
    </lineage>
</organism>
<dbReference type="InterPro" id="IPR041186">
    <property type="entry name" value="DUF3823_C"/>
</dbReference>
<feature type="domain" description="DUF3823" evidence="1">
    <location>
        <begin position="31"/>
        <end position="118"/>
    </location>
</feature>
<dbReference type="InterPro" id="IPR024278">
    <property type="entry name" value="DUF3823_N"/>
</dbReference>
<dbReference type="Pfam" id="PF12866">
    <property type="entry name" value="DUF3823"/>
    <property type="match status" value="1"/>
</dbReference>
<dbReference type="Gene3D" id="2.60.40.1120">
    <property type="entry name" value="Carboxypeptidase-like, regulatory domain"/>
    <property type="match status" value="1"/>
</dbReference>
<dbReference type="PROSITE" id="PS51257">
    <property type="entry name" value="PROKAR_LIPOPROTEIN"/>
    <property type="match status" value="1"/>
</dbReference>
<dbReference type="STRING" id="104663.SAMN04488121_102694"/>
<dbReference type="OrthoDB" id="1433240at2"/>
<dbReference type="Proteomes" id="UP000199045">
    <property type="component" value="Unassembled WGS sequence"/>
</dbReference>
<evidence type="ECO:0000259" key="2">
    <source>
        <dbReference type="Pfam" id="PF18003"/>
    </source>
</evidence>
<dbReference type="EMBL" id="FNBN01000002">
    <property type="protein sequence ID" value="SDF69968.1"/>
    <property type="molecule type" value="Genomic_DNA"/>
</dbReference>
<proteinExistence type="predicted"/>
<protein>
    <recommendedName>
        <fullName evidence="5">DUF3823 domain-containing protein</fullName>
    </recommendedName>
</protein>
<gene>
    <name evidence="3" type="ORF">SAMN04488121_102694</name>
</gene>
<sequence length="225" mass="24193">MNKILSSSFIAMLLCILVIGCKKDNYEKPTSILSGKVIYNKEAIGVRSNGVQLELWQHGFQLFTKIPVYVAQDGSFSASLFDGNYKLVRLPGNGPWVNNTDSIDVTVKGGTTIEVPVQPYFIIKNATASKTGTTVTATFSIERINASQPLESASLYLGKTEIVDGVNNLKATALSASQIGDITAPVTITATIPATLTGESFFYARIGVKTAGVGEQIYTQPFKIE</sequence>
<dbReference type="RefSeq" id="WP_089831262.1">
    <property type="nucleotide sequence ID" value="NZ_FNBN01000002.1"/>
</dbReference>
<evidence type="ECO:0000313" key="4">
    <source>
        <dbReference type="Proteomes" id="UP000199045"/>
    </source>
</evidence>